<name>A0A2M8AQW5_9BACT</name>
<dbReference type="Proteomes" id="UP000231366">
    <property type="component" value="Unassembled WGS sequence"/>
</dbReference>
<evidence type="ECO:0000259" key="6">
    <source>
        <dbReference type="Pfam" id="PF02518"/>
    </source>
</evidence>
<evidence type="ECO:0000256" key="3">
    <source>
        <dbReference type="ARBA" id="ARBA00022679"/>
    </source>
</evidence>
<dbReference type="Gene3D" id="3.30.565.10">
    <property type="entry name" value="Histidine kinase-like ATPase, C-terminal domain"/>
    <property type="match status" value="1"/>
</dbReference>
<dbReference type="GO" id="GO:0004673">
    <property type="term" value="F:protein histidine kinase activity"/>
    <property type="evidence" value="ECO:0007669"/>
    <property type="project" value="UniProtKB-EC"/>
</dbReference>
<evidence type="ECO:0000256" key="2">
    <source>
        <dbReference type="ARBA" id="ARBA00012438"/>
    </source>
</evidence>
<dbReference type="InterPro" id="IPR003594">
    <property type="entry name" value="HATPase_dom"/>
</dbReference>
<dbReference type="PANTHER" id="PTHR43711:SF1">
    <property type="entry name" value="HISTIDINE KINASE 1"/>
    <property type="match status" value="1"/>
</dbReference>
<dbReference type="InterPro" id="IPR050736">
    <property type="entry name" value="Sensor_HK_Regulatory"/>
</dbReference>
<comment type="caution">
    <text evidence="7">The sequence shown here is derived from an EMBL/GenBank/DDBJ whole genome shotgun (WGS) entry which is preliminary data.</text>
</comment>
<organism evidence="7 8">
    <name type="scientific">Candidatus Desantisbacteria bacterium CG_4_9_14_3_um_filter_40_11</name>
    <dbReference type="NCBI Taxonomy" id="1974546"/>
    <lineage>
        <taxon>Bacteria</taxon>
        <taxon>Candidatus Desantisiibacteriota</taxon>
    </lineage>
</organism>
<dbReference type="GO" id="GO:0000160">
    <property type="term" value="P:phosphorelay signal transduction system"/>
    <property type="evidence" value="ECO:0007669"/>
    <property type="project" value="UniProtKB-KW"/>
</dbReference>
<dbReference type="AlphaFoldDB" id="A0A2M8AQW5"/>
<dbReference type="PANTHER" id="PTHR43711">
    <property type="entry name" value="TWO-COMPONENT HISTIDINE KINASE"/>
    <property type="match status" value="1"/>
</dbReference>
<dbReference type="EC" id="2.7.13.3" evidence="2"/>
<proteinExistence type="predicted"/>
<dbReference type="Pfam" id="PF02518">
    <property type="entry name" value="HATPase_c"/>
    <property type="match status" value="1"/>
</dbReference>
<reference evidence="8" key="1">
    <citation type="submission" date="2017-09" db="EMBL/GenBank/DDBJ databases">
        <title>Depth-based differentiation of microbial function through sediment-hosted aquifers and enrichment of novel symbionts in the deep terrestrial subsurface.</title>
        <authorList>
            <person name="Probst A.J."/>
            <person name="Ladd B."/>
            <person name="Jarett J.K."/>
            <person name="Geller-Mcgrath D.E."/>
            <person name="Sieber C.M.K."/>
            <person name="Emerson J.B."/>
            <person name="Anantharaman K."/>
            <person name="Thomas B.C."/>
            <person name="Malmstrom R."/>
            <person name="Stieglmeier M."/>
            <person name="Klingl A."/>
            <person name="Woyke T."/>
            <person name="Ryan C.M."/>
            <person name="Banfield J.F."/>
        </authorList>
    </citation>
    <scope>NUCLEOTIDE SEQUENCE [LARGE SCALE GENOMIC DNA]</scope>
</reference>
<evidence type="ECO:0000256" key="4">
    <source>
        <dbReference type="ARBA" id="ARBA00022777"/>
    </source>
</evidence>
<evidence type="ECO:0000313" key="8">
    <source>
        <dbReference type="Proteomes" id="UP000231366"/>
    </source>
</evidence>
<dbReference type="EMBL" id="PFUI01000281">
    <property type="protein sequence ID" value="PJB27999.1"/>
    <property type="molecule type" value="Genomic_DNA"/>
</dbReference>
<evidence type="ECO:0000256" key="5">
    <source>
        <dbReference type="ARBA" id="ARBA00023012"/>
    </source>
</evidence>
<keyword evidence="3" id="KW-0808">Transferase</keyword>
<sequence>MGLGLSICCSFVEAHGGRITVTSKVGKGTTFNILLPHLIAQA</sequence>
<feature type="domain" description="Histidine kinase/HSP90-like ATPase" evidence="6">
    <location>
        <begin position="2"/>
        <end position="37"/>
    </location>
</feature>
<evidence type="ECO:0000313" key="7">
    <source>
        <dbReference type="EMBL" id="PJB27999.1"/>
    </source>
</evidence>
<evidence type="ECO:0000256" key="1">
    <source>
        <dbReference type="ARBA" id="ARBA00000085"/>
    </source>
</evidence>
<protein>
    <recommendedName>
        <fullName evidence="2">histidine kinase</fullName>
        <ecNumber evidence="2">2.7.13.3</ecNumber>
    </recommendedName>
</protein>
<accession>A0A2M8AQW5</accession>
<comment type="catalytic activity">
    <reaction evidence="1">
        <text>ATP + protein L-histidine = ADP + protein N-phospho-L-histidine.</text>
        <dbReference type="EC" id="2.7.13.3"/>
    </reaction>
</comment>
<keyword evidence="4" id="KW-0418">Kinase</keyword>
<dbReference type="SUPFAM" id="SSF55874">
    <property type="entry name" value="ATPase domain of HSP90 chaperone/DNA topoisomerase II/histidine kinase"/>
    <property type="match status" value="1"/>
</dbReference>
<gene>
    <name evidence="7" type="ORF">CO110_10735</name>
</gene>
<keyword evidence="5" id="KW-0902">Two-component regulatory system</keyword>
<dbReference type="InterPro" id="IPR036890">
    <property type="entry name" value="HATPase_C_sf"/>
</dbReference>